<dbReference type="EMBL" id="LN871599">
    <property type="protein sequence ID" value="SIO73886.1"/>
    <property type="molecule type" value="Genomic_DNA"/>
</dbReference>
<evidence type="ECO:0000256" key="1">
    <source>
        <dbReference type="SAM" id="Phobius"/>
    </source>
</evidence>
<keyword evidence="3" id="KW-1185">Reference proteome</keyword>
<dbReference type="Proteomes" id="UP000002899">
    <property type="component" value="Chromosome IV"/>
</dbReference>
<reference evidence="2 3" key="1">
    <citation type="journal article" date="2012" name="Nucleic Acids Res.">
        <title>Sequencing of the smallest Apicomplexan genome from the human pathogen Babesia microti.</title>
        <authorList>
            <person name="Cornillot E."/>
            <person name="Hadj-Kaddour K."/>
            <person name="Dassouli A."/>
            <person name="Noel B."/>
            <person name="Ranwez V."/>
            <person name="Vacherie B."/>
            <person name="Augagneur Y."/>
            <person name="Bres V."/>
            <person name="Duclos A."/>
            <person name="Randazzo S."/>
            <person name="Carcy B."/>
            <person name="Debierre-Grockiego F."/>
            <person name="Delbecq S."/>
            <person name="Moubri-Menage K."/>
            <person name="Shams-Eldin H."/>
            <person name="Usmani-Brown S."/>
            <person name="Bringaud F."/>
            <person name="Wincker P."/>
            <person name="Vivares C.P."/>
            <person name="Schwarz R.T."/>
            <person name="Schetters T.P."/>
            <person name="Krause P.J."/>
            <person name="Gorenflot A."/>
            <person name="Berry V."/>
            <person name="Barbe V."/>
            <person name="Ben Mamoun C."/>
        </authorList>
    </citation>
    <scope>NUCLEOTIDE SEQUENCE [LARGE SCALE GENOMIC DNA]</scope>
    <source>
        <strain evidence="2 3">RI</strain>
    </source>
</reference>
<keyword evidence="1" id="KW-0472">Membrane</keyword>
<dbReference type="GeneID" id="24426492"/>
<dbReference type="KEGG" id="bmic:BmR1_04g09335"/>
<proteinExistence type="predicted"/>
<dbReference type="RefSeq" id="XP_021337937.1">
    <property type="nucleotide sequence ID" value="XM_021482775.1"/>
</dbReference>
<name>A0A1N6LYC7_BABMR</name>
<evidence type="ECO:0000313" key="3">
    <source>
        <dbReference type="Proteomes" id="UP000002899"/>
    </source>
</evidence>
<keyword evidence="1" id="KW-0812">Transmembrane</keyword>
<evidence type="ECO:0000313" key="2">
    <source>
        <dbReference type="EMBL" id="SIO73886.1"/>
    </source>
</evidence>
<sequence length="176" mass="21172">MVLFRDVHHFRVVFKNWTIAGSDKRLQDFLFQKSYKKWYNDPTAYPYWFLSFVCIGITLGMGYRTAVCHPDVSFRHENQVKYHIDRKIHNMYAIPFYNTTIKNFALLFTGSFVDNEHDYASAHPWNCRPERGKYYARFPFIFSAPKYFVDEPDYENTLHSHVENRYKELGYYGVNN</sequence>
<feature type="transmembrane region" description="Helical" evidence="1">
    <location>
        <begin position="45"/>
        <end position="66"/>
    </location>
</feature>
<reference evidence="2 3" key="3">
    <citation type="journal article" date="2016" name="Sci. Rep.">
        <title>Genome-wide diversity and gene expression profiling of Babesia microti isolates identify polymorphic genes that mediate host-pathogen interactions.</title>
        <authorList>
            <person name="Silva J.C."/>
            <person name="Cornillot E."/>
            <person name="McCracken C."/>
            <person name="Usmani-Brown S."/>
            <person name="Dwivedi A."/>
            <person name="Ifeonu O.O."/>
            <person name="Crabtree J."/>
            <person name="Gotia H.T."/>
            <person name="Virji A.Z."/>
            <person name="Reynes C."/>
            <person name="Colinge J."/>
            <person name="Kumar V."/>
            <person name="Lawres L."/>
            <person name="Pazzi J.E."/>
            <person name="Pablo J.V."/>
            <person name="Hung C."/>
            <person name="Brancato J."/>
            <person name="Kumari P."/>
            <person name="Orvis J."/>
            <person name="Tretina K."/>
            <person name="Chibucos M."/>
            <person name="Ott S."/>
            <person name="Sadzewicz L."/>
            <person name="Sengamalay N."/>
            <person name="Shetty A.C."/>
            <person name="Su Q."/>
            <person name="Tallon L."/>
            <person name="Fraser C.M."/>
            <person name="Frutos R."/>
            <person name="Molina D.M."/>
            <person name="Krause P.J."/>
            <person name="Ben Mamoun C."/>
        </authorList>
    </citation>
    <scope>NUCLEOTIDE SEQUENCE [LARGE SCALE GENOMIC DNA]</scope>
    <source>
        <strain evidence="2 3">RI</strain>
    </source>
</reference>
<dbReference type="VEuPathDB" id="PiroplasmaDB:BmR1_04g09335"/>
<dbReference type="AlphaFoldDB" id="A0A1N6LYC7"/>
<accession>A0A1N6LYC7</accession>
<reference evidence="2 3" key="2">
    <citation type="journal article" date="2013" name="PLoS ONE">
        <title>Whole genome mapping and re-organization of the nuclear and mitochondrial genomes of Babesia microti isolates.</title>
        <authorList>
            <person name="Cornillot E."/>
            <person name="Dassouli A."/>
            <person name="Garg A."/>
            <person name="Pachikara N."/>
            <person name="Randazzo S."/>
            <person name="Depoix D."/>
            <person name="Carcy B."/>
            <person name="Delbecq S."/>
            <person name="Frutos R."/>
            <person name="Silva J.C."/>
            <person name="Sutton R."/>
            <person name="Krause P.J."/>
            <person name="Mamoun C.B."/>
        </authorList>
    </citation>
    <scope>NUCLEOTIDE SEQUENCE [LARGE SCALE GENOMIC DNA]</scope>
    <source>
        <strain evidence="2 3">RI</strain>
    </source>
</reference>
<keyword evidence="1" id="KW-1133">Transmembrane helix</keyword>
<dbReference type="OrthoDB" id="438538at2759"/>
<organism evidence="2 3">
    <name type="scientific">Babesia microti (strain RI)</name>
    <dbReference type="NCBI Taxonomy" id="1133968"/>
    <lineage>
        <taxon>Eukaryota</taxon>
        <taxon>Sar</taxon>
        <taxon>Alveolata</taxon>
        <taxon>Apicomplexa</taxon>
        <taxon>Aconoidasida</taxon>
        <taxon>Piroplasmida</taxon>
        <taxon>Babesiidae</taxon>
        <taxon>Babesia</taxon>
    </lineage>
</organism>
<protein>
    <submittedName>
        <fullName evidence="2">Uncharacterized protein</fullName>
    </submittedName>
</protein>